<proteinExistence type="predicted"/>
<protein>
    <submittedName>
        <fullName evidence="2">Uncharacterized protein</fullName>
    </submittedName>
</protein>
<keyword evidence="1" id="KW-0732">Signal</keyword>
<evidence type="ECO:0000256" key="1">
    <source>
        <dbReference type="SAM" id="SignalP"/>
    </source>
</evidence>
<dbReference type="InterPro" id="IPR028994">
    <property type="entry name" value="Integrin_alpha_N"/>
</dbReference>
<evidence type="ECO:0000313" key="2">
    <source>
        <dbReference type="EMBL" id="MDT0609094.1"/>
    </source>
</evidence>
<dbReference type="EMBL" id="JAVRFH010000002">
    <property type="protein sequence ID" value="MDT0609094.1"/>
    <property type="molecule type" value="Genomic_DNA"/>
</dbReference>
<organism evidence="2 3">
    <name type="scientific">Streptomyces lancefieldiae</name>
    <dbReference type="NCBI Taxonomy" id="3075520"/>
    <lineage>
        <taxon>Bacteria</taxon>
        <taxon>Bacillati</taxon>
        <taxon>Actinomycetota</taxon>
        <taxon>Actinomycetes</taxon>
        <taxon>Kitasatosporales</taxon>
        <taxon>Streptomycetaceae</taxon>
        <taxon>Streptomyces</taxon>
    </lineage>
</organism>
<feature type="chain" id="PRO_5045528854" evidence="1">
    <location>
        <begin position="25"/>
        <end position="513"/>
    </location>
</feature>
<comment type="caution">
    <text evidence="2">The sequence shown here is derived from an EMBL/GenBank/DDBJ whole genome shotgun (WGS) entry which is preliminary data.</text>
</comment>
<dbReference type="SUPFAM" id="SSF69318">
    <property type="entry name" value="Integrin alpha N-terminal domain"/>
    <property type="match status" value="1"/>
</dbReference>
<dbReference type="Proteomes" id="UP001180724">
    <property type="component" value="Unassembled WGS sequence"/>
</dbReference>
<dbReference type="Gene3D" id="2.115.10.10">
    <property type="entry name" value="Tachylectin 2"/>
    <property type="match status" value="1"/>
</dbReference>
<evidence type="ECO:0000313" key="3">
    <source>
        <dbReference type="Proteomes" id="UP001180724"/>
    </source>
</evidence>
<gene>
    <name evidence="2" type="ORF">RM812_02435</name>
</gene>
<name>A0ABU3AFZ3_9ACTN</name>
<feature type="signal peptide" evidence="1">
    <location>
        <begin position="1"/>
        <end position="24"/>
    </location>
</feature>
<accession>A0ABU3AFZ3</accession>
<sequence>MSLRAGVLALVCATGLLGGSPALAAEYPYTPSNPQTHPGGNCVTTGSLPWMGNTDVRLSVGVDGQSNTEGHPHARFVLRQQDSSEPVLDVLIPAGVGGSATVRVPEYLLPEKENYWWQARLEGTGGTSPWTTACGFNMDRTRPAEPAVSFLDAATYPQGAPPGTPRTVRFTLPEGTEATRICFDPERELYGCPEGQGIPIGPEGTVTATFITPERTGPASISARTADRAGNISDRVYAGYWVQYPFIERFGDYNSDGHPDLLGVGENGKLVLSPGVEGGGFAASQVADGRDWSHATVARAGWLLNRYGPQEANDVRNDIVALQDGKLFAYPGDGLGGFGASSEITGYDWSHVTRIALNRIEDSSPMLLAVESDRLLLFELQLQEGLWVGEPSVLGTSGWSSTSVHFSDTPSESGAPSFWARDAEQGTLQLFPLDYGTSQMWDLGTPTTVAAAGWAAAQRPQLAVVGDVNADGTGDVVTGDGAGELALHPAAPDGSLGDPESLNSPVWRDVTLF</sequence>
<dbReference type="RefSeq" id="WP_311570688.1">
    <property type="nucleotide sequence ID" value="NZ_JAVRFH010000002.1"/>
</dbReference>
<reference evidence="2" key="1">
    <citation type="submission" date="2024-05" db="EMBL/GenBank/DDBJ databases">
        <title>30 novel species of actinomycetes from the DSMZ collection.</title>
        <authorList>
            <person name="Nouioui I."/>
        </authorList>
    </citation>
    <scope>NUCLEOTIDE SEQUENCE</scope>
    <source>
        <strain evidence="2">DSM 40712</strain>
    </source>
</reference>
<keyword evidence="3" id="KW-1185">Reference proteome</keyword>